<dbReference type="RefSeq" id="WP_175374206.1">
    <property type="nucleotide sequence ID" value="NZ_JABWCS010000220.1"/>
</dbReference>
<accession>A0A850EW08</accession>
<name>A0A850EW08_9BACL</name>
<dbReference type="AlphaFoldDB" id="A0A850EW08"/>
<evidence type="ECO:0000313" key="1">
    <source>
        <dbReference type="EMBL" id="NUU63829.1"/>
    </source>
</evidence>
<keyword evidence="2" id="KW-1185">Reference proteome</keyword>
<proteinExistence type="predicted"/>
<evidence type="ECO:0000313" key="2">
    <source>
        <dbReference type="Proteomes" id="UP000564806"/>
    </source>
</evidence>
<gene>
    <name evidence="1" type="ORF">HPT30_26090</name>
</gene>
<dbReference type="Proteomes" id="UP000564806">
    <property type="component" value="Unassembled WGS sequence"/>
</dbReference>
<protein>
    <submittedName>
        <fullName evidence="1">Uncharacterized protein</fullName>
    </submittedName>
</protein>
<dbReference type="EMBL" id="JABWCS010000220">
    <property type="protein sequence ID" value="NUU63829.1"/>
    <property type="molecule type" value="Genomic_DNA"/>
</dbReference>
<comment type="caution">
    <text evidence="1">The sequence shown here is derived from an EMBL/GenBank/DDBJ whole genome shotgun (WGS) entry which is preliminary data.</text>
</comment>
<dbReference type="InterPro" id="IPR056084">
    <property type="entry name" value="DUF7667"/>
</dbReference>
<organism evidence="1 2">
    <name type="scientific">Paenibacillus agri</name>
    <dbReference type="NCBI Taxonomy" id="2744309"/>
    <lineage>
        <taxon>Bacteria</taxon>
        <taxon>Bacillati</taxon>
        <taxon>Bacillota</taxon>
        <taxon>Bacilli</taxon>
        <taxon>Bacillales</taxon>
        <taxon>Paenibacillaceae</taxon>
        <taxon>Paenibacillus</taxon>
    </lineage>
</organism>
<dbReference type="Pfam" id="PF24704">
    <property type="entry name" value="DUF7667"/>
    <property type="match status" value="1"/>
</dbReference>
<reference evidence="1" key="1">
    <citation type="submission" date="2020-06" db="EMBL/GenBank/DDBJ databases">
        <title>Paenibacillus sp. nov., isolated from soil.</title>
        <authorList>
            <person name="Seo Y.L."/>
        </authorList>
    </citation>
    <scope>NUCLEOTIDE SEQUENCE [LARGE SCALE GENOMIC DNA]</scope>
    <source>
        <strain evidence="1">JW14</strain>
    </source>
</reference>
<sequence length="82" mass="9559">MLPIHGRLAELYSLSRQRKLTESEELEQQHCLQANATYCWEMARLNNEAMLAARTQDIGWQQNIGAQMVELRTSGRISKRRK</sequence>